<feature type="domain" description="PBP" evidence="3">
    <location>
        <begin position="39"/>
        <end position="281"/>
    </location>
</feature>
<dbReference type="CDD" id="cd13653">
    <property type="entry name" value="PBP2_phosphate_like_1"/>
    <property type="match status" value="1"/>
</dbReference>
<feature type="signal peptide" evidence="2">
    <location>
        <begin position="1"/>
        <end position="30"/>
    </location>
</feature>
<dbReference type="EMBL" id="POUA01000149">
    <property type="protein sequence ID" value="PZG42761.1"/>
    <property type="molecule type" value="Genomic_DNA"/>
</dbReference>
<keyword evidence="1 2" id="KW-0732">Signal</keyword>
<keyword evidence="5" id="KW-1185">Reference proteome</keyword>
<accession>A0A2W2G3P5</accession>
<dbReference type="Pfam" id="PF12849">
    <property type="entry name" value="PBP_like_2"/>
    <property type="match status" value="1"/>
</dbReference>
<dbReference type="Gene3D" id="3.40.190.10">
    <property type="entry name" value="Periplasmic binding protein-like II"/>
    <property type="match status" value="2"/>
</dbReference>
<feature type="chain" id="PRO_5016094179" evidence="2">
    <location>
        <begin position="31"/>
        <end position="300"/>
    </location>
</feature>
<evidence type="ECO:0000313" key="5">
    <source>
        <dbReference type="Proteomes" id="UP000248544"/>
    </source>
</evidence>
<dbReference type="InterPro" id="IPR050811">
    <property type="entry name" value="Phosphate_ABC_transporter"/>
</dbReference>
<comment type="caution">
    <text evidence="4">The sequence shown here is derived from an EMBL/GenBank/DDBJ whole genome shotgun (WGS) entry which is preliminary data.</text>
</comment>
<dbReference type="PANTHER" id="PTHR30570:SF1">
    <property type="entry name" value="PHOSPHATE-BINDING PROTEIN PSTS"/>
    <property type="match status" value="1"/>
</dbReference>
<dbReference type="Proteomes" id="UP000248544">
    <property type="component" value="Unassembled WGS sequence"/>
</dbReference>
<proteinExistence type="predicted"/>
<dbReference type="SUPFAM" id="SSF53850">
    <property type="entry name" value="Periplasmic binding protein-like II"/>
    <property type="match status" value="1"/>
</dbReference>
<dbReference type="RefSeq" id="WP_111168868.1">
    <property type="nucleotide sequence ID" value="NZ_POUA01000149.1"/>
</dbReference>
<evidence type="ECO:0000256" key="2">
    <source>
        <dbReference type="SAM" id="SignalP"/>
    </source>
</evidence>
<sequence length="300" mass="31740">MNQPHLWQAGRGLTRLAALGAALLLCLASAACTGKDGKRRNVLRVSGSTTVNPVAADVADVLRSQGMEVTIDTQGGSAGGISQLGAGQIDIAMSSKPLADADRKRFPGINLVATEIGRDAVGIVVRKSVHDSGVTSLTRTQLARIFEGKAASWKEFGGPDLPVYVYDKEPGRGTREVLDKYLYEEAATPPPVQPNGRYAIVGGNEETRTKLRTTEGSVAPLSAAFVEGSKELALVAVDDVPLTPQNIVSGKYPLARPLFLITNGSPQGNARTFIDRVLSAEGQKVVTQHGYLNLAQLGKR</sequence>
<dbReference type="InterPro" id="IPR024370">
    <property type="entry name" value="PBP_domain"/>
</dbReference>
<dbReference type="AlphaFoldDB" id="A0A2W2G3P5"/>
<protein>
    <submittedName>
        <fullName evidence="4">ABC transporter</fullName>
    </submittedName>
</protein>
<gene>
    <name evidence="4" type="ORF">C1I98_19430</name>
</gene>
<reference evidence="4 5" key="1">
    <citation type="submission" date="2018-01" db="EMBL/GenBank/DDBJ databases">
        <title>Draft genome sequence of Sphaerisporangium sp. 7K107.</title>
        <authorList>
            <person name="Sahin N."/>
            <person name="Saygin H."/>
            <person name="Ay H."/>
        </authorList>
    </citation>
    <scope>NUCLEOTIDE SEQUENCE [LARGE SCALE GENOMIC DNA]</scope>
    <source>
        <strain evidence="4 5">7K107</strain>
    </source>
</reference>
<evidence type="ECO:0000259" key="3">
    <source>
        <dbReference type="Pfam" id="PF12849"/>
    </source>
</evidence>
<evidence type="ECO:0000313" key="4">
    <source>
        <dbReference type="EMBL" id="PZG42761.1"/>
    </source>
</evidence>
<evidence type="ECO:0000256" key="1">
    <source>
        <dbReference type="ARBA" id="ARBA00022729"/>
    </source>
</evidence>
<dbReference type="PANTHER" id="PTHR30570">
    <property type="entry name" value="PERIPLASMIC PHOSPHATE BINDING COMPONENT OF PHOSPHATE ABC TRANSPORTER"/>
    <property type="match status" value="1"/>
</dbReference>
<name>A0A2W2G3P5_9ACTN</name>
<organism evidence="4 5">
    <name type="scientific">Spongiactinospora gelatinilytica</name>
    <dbReference type="NCBI Taxonomy" id="2666298"/>
    <lineage>
        <taxon>Bacteria</taxon>
        <taxon>Bacillati</taxon>
        <taxon>Actinomycetota</taxon>
        <taxon>Actinomycetes</taxon>
        <taxon>Streptosporangiales</taxon>
        <taxon>Streptosporangiaceae</taxon>
        <taxon>Spongiactinospora</taxon>
    </lineage>
</organism>